<feature type="domain" description="Rib" evidence="3">
    <location>
        <begin position="901"/>
        <end position="976"/>
    </location>
</feature>
<feature type="region of interest" description="Disordered" evidence="1">
    <location>
        <begin position="1077"/>
        <end position="1096"/>
    </location>
</feature>
<dbReference type="NCBIfam" id="TIGR02331">
    <property type="entry name" value="rib_alpha"/>
    <property type="match status" value="8"/>
</dbReference>
<comment type="caution">
    <text evidence="4">The sequence shown here is derived from an EMBL/GenBank/DDBJ whole genome shotgun (WGS) entry which is preliminary data.</text>
</comment>
<sequence length="1668" mass="174850">MVGAVGVGGVGSAFAADGTSSRAIDTETHYSATGIEDSDLRYSKTNYIGVNSDGTIELQIVKFADGVASWGTSTTNEWAGKYVLSFMEDEFYKQIDSIMVGSNSMQKYFDGATWAIPIAVAGGVRPGPAGSALTQTITIKLKDGATLESLGLADEKLNFESVWIKGNGAIASDAVSTGFIQQNNPDLVNELDSGFSNSAIGGGVSDLIVMDPTTMRINSVHTFKPTENYLQADYGWVVYIREQIPEELLPFIDTTGTQLYNSDEQGKYVDTGRTKWSINTTADGRVDTGTDSALSIAQYGDDLTLAQLNKARANTNDVFWGTLGQPRSYTISYKLKDEVSLKEFTDTVKKLVQEDGKTLNFQSGLVADYQNKYIFGGLTGKADNGATPKVLSNSYANSYLQSNDTDNDGVFDFVEFAFGYDHTNVDTDGDGVPDPQELYDDNTVGTDGGQYKVNEPTTETTSIVRTLDNTITGTMPKTVYDNPADTTQKIHATNEASGKAIVKLVQADEDGSQTANGVTYATYEIPLSDLESGAFTLSIPADTIPSTVKKAVLVGSDPKGVNTSVGTVITIADSQADQYEPIGKDAVAKLGDTVPDPATLISNKSDLPDGTTYTWESTPDLSNEGDVPATIVVTYPDGSIDKVTINIAVAENATQAQTYSARGNSLTKGYGETATLDDLAATITYDPELADGVTPTVALADGASIPTSGIDNDIPLVITYPDGSTDDVTVTLSYQTAAEKYTATGSAIEKEYGSTLTADELANAVTVSPDKSAVDTIAPADPNNLPTAGKINMVPMVVTYKDGSSENVNVAVAFGTATEKYTTSAKEVIRKPIDGSVTLEELQNNIAYSPELANASDVKSVALLDGEELPTSGINTVDMVVTYADDSKDTVPMRVVFGTSAERNNPQGQDVTAVLNGDAPSASTALANPTELTNVSSIEWKDSAPDTSTVGEKDATVVITYSDGTTDEVPVKVNVLDTRADSIKYDAQGGELTKPYGKTATEEELKAKITFNGEAPADNSYSIALADGVTIPTSGKNNAVVFVVTYADKTTDTVTVKLSYGDASDSYGPTAAPITADLGSTPTASDGIANKDDLPDGTTYEWKDGAPDTTTAGDKNGTIVVTYPDGTTDEVPVTVTVTDNRTDATKYDATAEALNVPYGTTVTEDDLAKQVTVTPTPADGVVESIKLAEGTSIPTNGKNVAVQMIVTYADGSKDAVYVPLTYGDAKDAFTPQAQPIEVVAGSTPVASDGIANKDDLPDGTTYEWKDGAPDTSTAGDKTGTVVVTYPDGTTDEVEATVKVTSQADTYDPEGQEVKVGTGNELPNAEDAIKNLDDLPEGTTVTWDEPKPDTTKPGSTTGTVTVTYPDGSKDTVTVPVKVGTDAEAYDPIAKDDVSTETGGNVPDAKDVIENMGDLPDGTTAEWTETPDTSKPGTSTGTVTVTYPDGSQDTVEVPVKVGADAEAYDAIGQDIKVNKGGALPDASAAIKNLGDLPEGTKVDWKTSPDTNEAGTKTGVVVVTYPDGSIDEVTINVKVGTDADLYDPEGKDITTPTGTKPNPADAIGNIGDLPEGTTVDWTKLPDLSKPGTSTGTVRVTYPDGSYEDITVNVTVKAPAKGGDDSKHTGVIINKTKKAAKIATTGSDIFAVLLAALGFMGIGLVSVFGRKRHEEK</sequence>
<dbReference type="Pfam" id="PF08428">
    <property type="entry name" value="Rib"/>
    <property type="match status" value="12"/>
</dbReference>
<feature type="domain" description="Rib" evidence="3">
    <location>
        <begin position="738"/>
        <end position="812"/>
    </location>
</feature>
<feature type="domain" description="Rib" evidence="3">
    <location>
        <begin position="1380"/>
        <end position="1456"/>
    </location>
</feature>
<evidence type="ECO:0000313" key="4">
    <source>
        <dbReference type="EMBL" id="KFJ05714.1"/>
    </source>
</evidence>
<name>A0A087ED63_9BIFI</name>
<dbReference type="STRING" id="356829.BITS_1801"/>
<dbReference type="EMBL" id="JGZU01000013">
    <property type="protein sequence ID" value="KFJ05714.1"/>
    <property type="molecule type" value="Genomic_DNA"/>
</dbReference>
<keyword evidence="2" id="KW-1133">Transmembrane helix</keyword>
<feature type="domain" description="Rib" evidence="3">
    <location>
        <begin position="1535"/>
        <end position="1609"/>
    </location>
</feature>
<feature type="domain" description="Rib" evidence="3">
    <location>
        <begin position="1143"/>
        <end position="1221"/>
    </location>
</feature>
<gene>
    <name evidence="4" type="ORF">BITS_1801</name>
</gene>
<feature type="domain" description="Rib" evidence="3">
    <location>
        <begin position="1226"/>
        <end position="1300"/>
    </location>
</feature>
<feature type="compositionally biased region" description="Polar residues" evidence="1">
    <location>
        <begin position="1419"/>
        <end position="1436"/>
    </location>
</feature>
<dbReference type="Proteomes" id="UP000029080">
    <property type="component" value="Unassembled WGS sequence"/>
</dbReference>
<reference evidence="4 5" key="1">
    <citation type="submission" date="2014-03" db="EMBL/GenBank/DDBJ databases">
        <title>Genomics of Bifidobacteria.</title>
        <authorList>
            <person name="Ventura M."/>
            <person name="Milani C."/>
            <person name="Lugli G.A."/>
        </authorList>
    </citation>
    <scope>NUCLEOTIDE SEQUENCE [LARGE SCALE GENOMIC DNA]</scope>
    <source>
        <strain evidence="4 5">JCM 13495</strain>
    </source>
</reference>
<organism evidence="4 5">
    <name type="scientific">Bifidobacterium tsurumiense</name>
    <dbReference type="NCBI Taxonomy" id="356829"/>
    <lineage>
        <taxon>Bacteria</taxon>
        <taxon>Bacillati</taxon>
        <taxon>Actinomycetota</taxon>
        <taxon>Actinomycetes</taxon>
        <taxon>Bifidobacteriales</taxon>
        <taxon>Bifidobacteriaceae</taxon>
        <taxon>Bifidobacterium</taxon>
    </lineage>
</organism>
<feature type="domain" description="Rib" evidence="3">
    <location>
        <begin position="1302"/>
        <end position="1378"/>
    </location>
</feature>
<dbReference type="Gene3D" id="3.10.20.890">
    <property type="match status" value="2"/>
</dbReference>
<evidence type="ECO:0000259" key="3">
    <source>
        <dbReference type="Pfam" id="PF08428"/>
    </source>
</evidence>
<keyword evidence="2" id="KW-0812">Transmembrane</keyword>
<accession>A0A087ED63</accession>
<feature type="domain" description="Rib" evidence="3">
    <location>
        <begin position="984"/>
        <end position="1058"/>
    </location>
</feature>
<feature type="transmembrane region" description="Helical" evidence="2">
    <location>
        <begin position="1641"/>
        <end position="1661"/>
    </location>
</feature>
<evidence type="ECO:0000256" key="2">
    <source>
        <dbReference type="SAM" id="Phobius"/>
    </source>
</evidence>
<protein>
    <submittedName>
        <fullName evidence="4">Putative C protein alpha-antigen</fullName>
    </submittedName>
</protein>
<dbReference type="Gene3D" id="2.60.40.3600">
    <property type="match status" value="2"/>
</dbReference>
<proteinExistence type="predicted"/>
<feature type="region of interest" description="Disordered" evidence="1">
    <location>
        <begin position="1335"/>
        <end position="1358"/>
    </location>
</feature>
<feature type="region of interest" description="Disordered" evidence="1">
    <location>
        <begin position="1540"/>
        <end position="1569"/>
    </location>
</feature>
<dbReference type="eggNOG" id="COG2373">
    <property type="taxonomic scope" value="Bacteria"/>
</dbReference>
<feature type="domain" description="Rib" evidence="3">
    <location>
        <begin position="1458"/>
        <end position="1533"/>
    </location>
</feature>
<dbReference type="InterPro" id="IPR059115">
    <property type="entry name" value="Rib"/>
</dbReference>
<evidence type="ECO:0000256" key="1">
    <source>
        <dbReference type="SAM" id="MobiDB-lite"/>
    </source>
</evidence>
<keyword evidence="2" id="KW-0472">Membrane</keyword>
<feature type="domain" description="Rib" evidence="3">
    <location>
        <begin position="655"/>
        <end position="732"/>
    </location>
</feature>
<feature type="region of interest" description="Disordered" evidence="1">
    <location>
        <begin position="1409"/>
        <end position="1436"/>
    </location>
</feature>
<evidence type="ECO:0000313" key="5">
    <source>
        <dbReference type="Proteomes" id="UP000029080"/>
    </source>
</evidence>
<feature type="domain" description="Rib" evidence="3">
    <location>
        <begin position="1065"/>
        <end position="1139"/>
    </location>
</feature>
<feature type="domain" description="Rib" evidence="3">
    <location>
        <begin position="575"/>
        <end position="650"/>
    </location>
</feature>
<keyword evidence="5" id="KW-1185">Reference proteome</keyword>
<dbReference type="InterPro" id="IPR012706">
    <property type="entry name" value="Rib_alpha_Esp_rpt"/>
</dbReference>